<accession>A0A1R1PNL7</accession>
<evidence type="ECO:0000313" key="1">
    <source>
        <dbReference type="EMBL" id="OMH82567.1"/>
    </source>
</evidence>
<proteinExistence type="predicted"/>
<dbReference type="Proteomes" id="UP000188320">
    <property type="component" value="Unassembled WGS sequence"/>
</dbReference>
<organism evidence="1 2">
    <name type="scientific">Zancudomyces culisetae</name>
    <name type="common">Gut fungus</name>
    <name type="synonym">Smittium culisetae</name>
    <dbReference type="NCBI Taxonomy" id="1213189"/>
    <lineage>
        <taxon>Eukaryota</taxon>
        <taxon>Fungi</taxon>
        <taxon>Fungi incertae sedis</taxon>
        <taxon>Zoopagomycota</taxon>
        <taxon>Kickxellomycotina</taxon>
        <taxon>Harpellomycetes</taxon>
        <taxon>Harpellales</taxon>
        <taxon>Legeriomycetaceae</taxon>
        <taxon>Zancudomyces</taxon>
    </lineage>
</organism>
<reference evidence="2" key="1">
    <citation type="submission" date="2017-01" db="EMBL/GenBank/DDBJ databases">
        <authorList>
            <person name="Wang Y."/>
            <person name="White M."/>
            <person name="Kvist S."/>
            <person name="Moncalvo J.-M."/>
        </authorList>
    </citation>
    <scope>NUCLEOTIDE SEQUENCE [LARGE SCALE GENOMIC DNA]</scope>
    <source>
        <strain evidence="2">COL-18-3</strain>
    </source>
</reference>
<dbReference type="EMBL" id="LSSK01000637">
    <property type="protein sequence ID" value="OMH82567.1"/>
    <property type="molecule type" value="Genomic_DNA"/>
</dbReference>
<sequence length="304" mass="32189">MCRLSPSPIPCNNPLVPARPTAEKLFSFDPETGTSWLSVVAGLPRPIRIASPCPKKFSDPCLKCLLPNICACGAISFSLYSMSYPNPVPIRPKYPRIPAVPSPSSGLRPIKLSTSVAFPKPCNRALVVLQLSHVSGAEIPRLIAVPSTPSTLFISLSFSPLPTPFSFPITVSLPWSRYPIPKSLFTLVGTATLSLPHTFSSAIPYTTDDPTALSFTSLLPSVSFALTVPSSNPGGGCCIPGGNPNILSFDISAIGPPNPSPRCLSFSIPILISSLPREPTSILFSPVFFNPSRSNCVVGISSLS</sequence>
<comment type="caution">
    <text evidence="1">The sequence shown here is derived from an EMBL/GenBank/DDBJ whole genome shotgun (WGS) entry which is preliminary data.</text>
</comment>
<name>A0A1R1PNL7_ZANCU</name>
<evidence type="ECO:0000313" key="2">
    <source>
        <dbReference type="Proteomes" id="UP000188320"/>
    </source>
</evidence>
<dbReference type="AlphaFoldDB" id="A0A1R1PNL7"/>
<protein>
    <submittedName>
        <fullName evidence="1">Uncharacterized protein</fullName>
    </submittedName>
</protein>
<gene>
    <name evidence="1" type="ORF">AX774_g3955</name>
</gene>
<keyword evidence="2" id="KW-1185">Reference proteome</keyword>